<organism evidence="2 3">
    <name type="scientific">Geobacter hydrogenophilus</name>
    <dbReference type="NCBI Taxonomy" id="40983"/>
    <lineage>
        <taxon>Bacteria</taxon>
        <taxon>Pseudomonadati</taxon>
        <taxon>Thermodesulfobacteriota</taxon>
        <taxon>Desulfuromonadia</taxon>
        <taxon>Geobacterales</taxon>
        <taxon>Geobacteraceae</taxon>
        <taxon>Geobacter</taxon>
    </lineage>
</organism>
<dbReference type="EMBL" id="BSDS01000001">
    <property type="protein sequence ID" value="GLI36607.1"/>
    <property type="molecule type" value="Genomic_DNA"/>
</dbReference>
<evidence type="ECO:0008006" key="4">
    <source>
        <dbReference type="Google" id="ProtNLM"/>
    </source>
</evidence>
<gene>
    <name evidence="2" type="ORF">GHYDROH2_01080</name>
</gene>
<sequence>MTVAAFFAFVFAAGAITLSLKISTLFFVLLLAYLIISSLYSFKFKELPLVDICCISSGFLLRLQAGGEAFGIVISQWLFLSVFLLAIFLSTGKRYGEKKLLGETAGRHRKSLVVYPPGFLDGVLYLSGGAVLVTYTMYSLTRYPLVYTVPLCTFGLLRYLFRVKSGLDGDPTESLLKDFPLSLISLTWAIVVAWSIYS</sequence>
<name>A0A9W6FXF7_9BACT</name>
<keyword evidence="1" id="KW-0472">Membrane</keyword>
<evidence type="ECO:0000313" key="3">
    <source>
        <dbReference type="Proteomes" id="UP001144352"/>
    </source>
</evidence>
<keyword evidence="3" id="KW-1185">Reference proteome</keyword>
<keyword evidence="1" id="KW-1133">Transmembrane helix</keyword>
<keyword evidence="1" id="KW-0812">Transmembrane</keyword>
<feature type="transmembrane region" description="Helical" evidence="1">
    <location>
        <begin position="112"/>
        <end position="138"/>
    </location>
</feature>
<feature type="transmembrane region" description="Helical" evidence="1">
    <location>
        <begin position="144"/>
        <end position="161"/>
    </location>
</feature>
<proteinExistence type="predicted"/>
<feature type="transmembrane region" description="Helical" evidence="1">
    <location>
        <begin position="25"/>
        <end position="42"/>
    </location>
</feature>
<evidence type="ECO:0000256" key="1">
    <source>
        <dbReference type="SAM" id="Phobius"/>
    </source>
</evidence>
<protein>
    <recommendedName>
        <fullName evidence="4">Phosphoribose diphosphate:decaprenyl-phosphate phosphoribosyltransferase</fullName>
    </recommendedName>
</protein>
<comment type="caution">
    <text evidence="2">The sequence shown here is derived from an EMBL/GenBank/DDBJ whole genome shotgun (WGS) entry which is preliminary data.</text>
</comment>
<feature type="transmembrane region" description="Helical" evidence="1">
    <location>
        <begin position="181"/>
        <end position="197"/>
    </location>
</feature>
<dbReference type="Proteomes" id="UP001144352">
    <property type="component" value="Unassembled WGS sequence"/>
</dbReference>
<dbReference type="AlphaFoldDB" id="A0A9W6FXF7"/>
<evidence type="ECO:0000313" key="2">
    <source>
        <dbReference type="EMBL" id="GLI36607.1"/>
    </source>
</evidence>
<feature type="transmembrane region" description="Helical" evidence="1">
    <location>
        <begin position="71"/>
        <end position="91"/>
    </location>
</feature>
<accession>A0A9W6FXF7</accession>
<reference evidence="2" key="1">
    <citation type="submission" date="2022-12" db="EMBL/GenBank/DDBJ databases">
        <title>Reference genome sequencing for broad-spectrum identification of bacterial and archaeal isolates by mass spectrometry.</title>
        <authorList>
            <person name="Sekiguchi Y."/>
            <person name="Tourlousse D.M."/>
        </authorList>
    </citation>
    <scope>NUCLEOTIDE SEQUENCE</scope>
    <source>
        <strain evidence="2">H2</strain>
    </source>
</reference>